<reference evidence="1 2" key="1">
    <citation type="submission" date="2012-11" db="EMBL/GenBank/DDBJ databases">
        <title>Whole genome sequence of Acidisphaera rubrifaciens HS-AP3.</title>
        <authorList>
            <person name="Azuma Y."/>
            <person name="Higashiura N."/>
            <person name="Hirakawa H."/>
            <person name="Matsushita K."/>
        </authorList>
    </citation>
    <scope>NUCLEOTIDE SEQUENCE [LARGE SCALE GENOMIC DNA]</scope>
    <source>
        <strain evidence="1 2">HS-AP3</strain>
    </source>
</reference>
<dbReference type="Proteomes" id="UP000032680">
    <property type="component" value="Unassembled WGS sequence"/>
</dbReference>
<accession>A0A0D6PA79</accession>
<evidence type="ECO:0000313" key="1">
    <source>
        <dbReference type="EMBL" id="GAN77774.1"/>
    </source>
</evidence>
<evidence type="ECO:0000313" key="2">
    <source>
        <dbReference type="Proteomes" id="UP000032680"/>
    </source>
</evidence>
<sequence length="122" mass="13764">MQPHPQLVKGQIGFCTHLRLDRIMQSGKLARHMTPLRPRPRFPSLLTPLPSFDHIRDAHPKAGRNLTACALRRQHPLPEIVRIRLPIPPCHCGLRSTPDTYESQMQGAPEPPIAIQVSLKPL</sequence>
<proteinExistence type="predicted"/>
<organism evidence="1 2">
    <name type="scientific">Acidisphaera rubrifaciens HS-AP3</name>
    <dbReference type="NCBI Taxonomy" id="1231350"/>
    <lineage>
        <taxon>Bacteria</taxon>
        <taxon>Pseudomonadati</taxon>
        <taxon>Pseudomonadota</taxon>
        <taxon>Alphaproteobacteria</taxon>
        <taxon>Acetobacterales</taxon>
        <taxon>Acetobacteraceae</taxon>
        <taxon>Acidisphaera</taxon>
    </lineage>
</organism>
<protein>
    <submittedName>
        <fullName evidence="1">Uncharacterized protein</fullName>
    </submittedName>
</protein>
<name>A0A0D6PA79_9PROT</name>
<gene>
    <name evidence="1" type="ORF">Asru_0458_03</name>
</gene>
<keyword evidence="2" id="KW-1185">Reference proteome</keyword>
<dbReference type="EMBL" id="BANB01000458">
    <property type="protein sequence ID" value="GAN77774.1"/>
    <property type="molecule type" value="Genomic_DNA"/>
</dbReference>
<comment type="caution">
    <text evidence="1">The sequence shown here is derived from an EMBL/GenBank/DDBJ whole genome shotgun (WGS) entry which is preliminary data.</text>
</comment>
<dbReference type="AlphaFoldDB" id="A0A0D6PA79"/>